<dbReference type="EMBL" id="REGN01005238">
    <property type="protein sequence ID" value="RNA14208.1"/>
    <property type="molecule type" value="Genomic_DNA"/>
</dbReference>
<dbReference type="AlphaFoldDB" id="A0A3M7QTA2"/>
<accession>A0A3M7QTA2</accession>
<evidence type="ECO:0000313" key="2">
    <source>
        <dbReference type="Proteomes" id="UP000276133"/>
    </source>
</evidence>
<proteinExistence type="predicted"/>
<protein>
    <submittedName>
        <fullName evidence="1">Uncharacterized protein</fullName>
    </submittedName>
</protein>
<dbReference type="Proteomes" id="UP000276133">
    <property type="component" value="Unassembled WGS sequence"/>
</dbReference>
<reference evidence="1 2" key="1">
    <citation type="journal article" date="2018" name="Sci. Rep.">
        <title>Genomic signatures of local adaptation to the degree of environmental predictability in rotifers.</title>
        <authorList>
            <person name="Franch-Gras L."/>
            <person name="Hahn C."/>
            <person name="Garcia-Roger E.M."/>
            <person name="Carmona M.J."/>
            <person name="Serra M."/>
            <person name="Gomez A."/>
        </authorList>
    </citation>
    <scope>NUCLEOTIDE SEQUENCE [LARGE SCALE GENOMIC DNA]</scope>
    <source>
        <strain evidence="1">HYR1</strain>
    </source>
</reference>
<organism evidence="1 2">
    <name type="scientific">Brachionus plicatilis</name>
    <name type="common">Marine rotifer</name>
    <name type="synonym">Brachionus muelleri</name>
    <dbReference type="NCBI Taxonomy" id="10195"/>
    <lineage>
        <taxon>Eukaryota</taxon>
        <taxon>Metazoa</taxon>
        <taxon>Spiralia</taxon>
        <taxon>Gnathifera</taxon>
        <taxon>Rotifera</taxon>
        <taxon>Eurotatoria</taxon>
        <taxon>Monogononta</taxon>
        <taxon>Pseudotrocha</taxon>
        <taxon>Ploima</taxon>
        <taxon>Brachionidae</taxon>
        <taxon>Brachionus</taxon>
    </lineage>
</organism>
<gene>
    <name evidence="1" type="ORF">BpHYR1_004304</name>
</gene>
<evidence type="ECO:0000313" key="1">
    <source>
        <dbReference type="EMBL" id="RNA14208.1"/>
    </source>
</evidence>
<comment type="caution">
    <text evidence="1">The sequence shown here is derived from an EMBL/GenBank/DDBJ whole genome shotgun (WGS) entry which is preliminary data.</text>
</comment>
<keyword evidence="2" id="KW-1185">Reference proteome</keyword>
<sequence>MHKKERFCRRKFLIQKVWLNSLCTIWFGEFKSFGIYALKLEFKVIVPIKQRQASLHRRSTRRSPLVAHYQIKGKLQK</sequence>
<name>A0A3M7QTA2_BRAPC</name>